<protein>
    <recommendedName>
        <fullName evidence="3">F-box domain-containing protein</fullName>
    </recommendedName>
</protein>
<reference evidence="1 2" key="1">
    <citation type="submission" date="2017-12" db="EMBL/GenBank/DDBJ databases">
        <title>Gene loss provides genomic basis for host adaptation in cereal stripe rust fungi.</title>
        <authorList>
            <person name="Xia C."/>
        </authorList>
    </citation>
    <scope>NUCLEOTIDE SEQUENCE [LARGE SCALE GENOMIC DNA]</scope>
    <source>
        <strain evidence="1 2">93TX-2</strain>
    </source>
</reference>
<gene>
    <name evidence="1" type="ORF">PSHT_15098</name>
</gene>
<keyword evidence="2" id="KW-1185">Reference proteome</keyword>
<dbReference type="Proteomes" id="UP000238274">
    <property type="component" value="Unassembled WGS sequence"/>
</dbReference>
<organism evidence="1 2">
    <name type="scientific">Puccinia striiformis</name>
    <dbReference type="NCBI Taxonomy" id="27350"/>
    <lineage>
        <taxon>Eukaryota</taxon>
        <taxon>Fungi</taxon>
        <taxon>Dikarya</taxon>
        <taxon>Basidiomycota</taxon>
        <taxon>Pucciniomycotina</taxon>
        <taxon>Pucciniomycetes</taxon>
        <taxon>Pucciniales</taxon>
        <taxon>Pucciniaceae</taxon>
        <taxon>Puccinia</taxon>
    </lineage>
</organism>
<dbReference type="AlphaFoldDB" id="A0A2S4UGT3"/>
<evidence type="ECO:0000313" key="2">
    <source>
        <dbReference type="Proteomes" id="UP000238274"/>
    </source>
</evidence>
<proteinExistence type="predicted"/>
<accession>A0A2S4UGT3</accession>
<evidence type="ECO:0008006" key="3">
    <source>
        <dbReference type="Google" id="ProtNLM"/>
    </source>
</evidence>
<name>A0A2S4UGT3_9BASI</name>
<comment type="caution">
    <text evidence="1">The sequence shown here is derived from an EMBL/GenBank/DDBJ whole genome shotgun (WGS) entry which is preliminary data.</text>
</comment>
<evidence type="ECO:0000313" key="1">
    <source>
        <dbReference type="EMBL" id="POV96505.1"/>
    </source>
</evidence>
<sequence length="519" mass="59250">MQGNYRTAQPTGLGHLPTLLARLAILRGWTDPFNEPLRPVECAHIGTSSKKFKLGTGDWAGGCGCTGTSRCYSRRLYELLPSGYLACDSARGSNPPANFPQLSPSLISSSQLTKTTTMRTIVDLPLEVFELIIAEFLTESIESYTGLQNAVGSGKRMVKNLRLVCRKWADWIYVHHLYREMIFADIDRTAHFIRHITNRPKHLPRAEIKYLRLFCIWTRGPRPFLHDHEDDYDCESYTCRSPRLWISAQMVEALIELFSDTILKLELLFWNVLSLPERTLEVIGSIKNLHTLQVGHEKCYEEFDQPVRQDETHSFTKANQISLYDHHIPAITHLQVDMKGECVSRLIHLSLFLKPTLKFLSLSESTGEDLSSSLVPVFKNLSQTLEGLFIDYGEYLLGDTSQLKFPRLRVFITRVWGEPLAALFKTPMFTSAPLEILGVFHRIESYRRLSGKTFSTLERLRKLVVCKKSPNYSLPQSHLDACDENRIQVVYLDEYQTKDVPTLMVSPPPALSFAETEAY</sequence>
<reference evidence="2" key="3">
    <citation type="journal article" date="2018" name="Mol. Plant Microbe Interact.">
        <title>Genome sequence resources for the wheat stripe rust pathogen (Puccinia striiformis f. sp. tritici) and the barley stripe rust pathogen (Puccinia striiformis f. sp. hordei).</title>
        <authorList>
            <person name="Xia C."/>
            <person name="Wang M."/>
            <person name="Yin C."/>
            <person name="Cornejo O.E."/>
            <person name="Hulbert S.H."/>
            <person name="Chen X."/>
        </authorList>
    </citation>
    <scope>NUCLEOTIDE SEQUENCE [LARGE SCALE GENOMIC DNA]</scope>
    <source>
        <strain evidence="2">93TX-2</strain>
    </source>
</reference>
<dbReference type="EMBL" id="PKSM01000367">
    <property type="protein sequence ID" value="POV96505.1"/>
    <property type="molecule type" value="Genomic_DNA"/>
</dbReference>
<dbReference type="VEuPathDB" id="FungiDB:PSTT_06677"/>
<dbReference type="VEuPathDB" id="FungiDB:PSHT_15098"/>
<reference evidence="2" key="2">
    <citation type="journal article" date="2018" name="BMC Genomics">
        <title>Genomic insights into host adaptation between the wheat stripe rust pathogen (Puccinia striiformis f. sp. tritici) and the barley stripe rust pathogen (Puccinia striiformis f. sp. hordei).</title>
        <authorList>
            <person name="Xia C."/>
            <person name="Wang M."/>
            <person name="Yin C."/>
            <person name="Cornejo O.E."/>
            <person name="Hulbert S.H."/>
            <person name="Chen X."/>
        </authorList>
    </citation>
    <scope>NUCLEOTIDE SEQUENCE [LARGE SCALE GENOMIC DNA]</scope>
    <source>
        <strain evidence="2">93TX-2</strain>
    </source>
</reference>